<organism evidence="26 27">
    <name type="scientific">Scleropages formosus</name>
    <name type="common">Asian bonytongue</name>
    <name type="synonym">Osteoglossum formosum</name>
    <dbReference type="NCBI Taxonomy" id="113540"/>
    <lineage>
        <taxon>Eukaryota</taxon>
        <taxon>Metazoa</taxon>
        <taxon>Chordata</taxon>
        <taxon>Craniata</taxon>
        <taxon>Vertebrata</taxon>
        <taxon>Euteleostomi</taxon>
        <taxon>Actinopterygii</taxon>
        <taxon>Neopterygii</taxon>
        <taxon>Teleostei</taxon>
        <taxon>Osteoglossocephala</taxon>
        <taxon>Osteoglossomorpha</taxon>
        <taxon>Osteoglossiformes</taxon>
        <taxon>Osteoglossidae</taxon>
        <taxon>Scleropages</taxon>
    </lineage>
</organism>
<keyword evidence="11 22" id="KW-0256">Endoplasmic reticulum</keyword>
<evidence type="ECO:0000256" key="11">
    <source>
        <dbReference type="ARBA" id="ARBA00022824"/>
    </source>
</evidence>
<keyword evidence="5 22" id="KW-0645">Protease</keyword>
<keyword evidence="17" id="KW-0449">Lipoprotein</keyword>
<evidence type="ECO:0000256" key="2">
    <source>
        <dbReference type="ARBA" id="ARBA00010649"/>
    </source>
</evidence>
<dbReference type="SUPFAM" id="SSF55166">
    <property type="entry name" value="Hedgehog/DD-peptidase"/>
    <property type="match status" value="1"/>
</dbReference>
<protein>
    <recommendedName>
        <fullName evidence="22">Hedgehog protein</fullName>
    </recommendedName>
</protein>
<evidence type="ECO:0000256" key="8">
    <source>
        <dbReference type="ARBA" id="ARBA00022729"/>
    </source>
</evidence>
<dbReference type="PRINTS" id="PR00632">
    <property type="entry name" value="SONICHHOG"/>
</dbReference>
<feature type="binding site" evidence="21">
    <location>
        <position position="140"/>
    </location>
    <ligand>
        <name>Ca(2+)</name>
        <dbReference type="ChEBI" id="CHEBI:29108"/>
        <label>2</label>
    </ligand>
</feature>
<dbReference type="GO" id="GO:0035295">
    <property type="term" value="P:tube development"/>
    <property type="evidence" value="ECO:0007669"/>
    <property type="project" value="UniProtKB-ARBA"/>
</dbReference>
<evidence type="ECO:0000313" key="26">
    <source>
        <dbReference type="Ensembl" id="ENSSFOP00015006316.2"/>
    </source>
</evidence>
<dbReference type="GO" id="GO:0048513">
    <property type="term" value="P:animal organ development"/>
    <property type="evidence" value="ECO:0007669"/>
    <property type="project" value="UniProtKB-ARBA"/>
</dbReference>
<dbReference type="GO" id="GO:0050793">
    <property type="term" value="P:regulation of developmental process"/>
    <property type="evidence" value="ECO:0007669"/>
    <property type="project" value="UniProtKB-ARBA"/>
</dbReference>
<keyword evidence="7 21" id="KW-0479">Metal-binding</keyword>
<keyword evidence="3 22" id="KW-0217">Developmental protein</keyword>
<feature type="domain" description="Hint" evidence="24">
    <location>
        <begin position="317"/>
        <end position="361"/>
    </location>
</feature>
<evidence type="ECO:0000256" key="10">
    <source>
        <dbReference type="ARBA" id="ARBA00022813"/>
    </source>
</evidence>
<comment type="subcellular location">
    <molecule>Protein hedgehog N-product</molecule>
    <subcellularLocation>
        <location evidence="22">Cell membrane</location>
        <topology evidence="22">Lipid-anchor</topology>
    </subcellularLocation>
</comment>
<dbReference type="FunFam" id="3.30.1380.10:FF:000001">
    <property type="entry name" value="Indian hedgehog"/>
    <property type="match status" value="1"/>
</dbReference>
<dbReference type="InterPro" id="IPR001767">
    <property type="entry name" value="Hedgehog_Hint"/>
</dbReference>
<dbReference type="GO" id="GO:0005615">
    <property type="term" value="C:extracellular space"/>
    <property type="evidence" value="ECO:0007669"/>
    <property type="project" value="TreeGrafter"/>
</dbReference>
<dbReference type="GO" id="GO:0009888">
    <property type="term" value="P:tissue development"/>
    <property type="evidence" value="ECO:0007669"/>
    <property type="project" value="UniProtKB-ARBA"/>
</dbReference>
<comment type="subunit">
    <text evidence="18">Multimer.</text>
</comment>
<dbReference type="GO" id="GO:0007417">
    <property type="term" value="P:central nervous system development"/>
    <property type="evidence" value="ECO:0007669"/>
    <property type="project" value="UniProtKB-ARBA"/>
</dbReference>
<evidence type="ECO:0000256" key="17">
    <source>
        <dbReference type="ARBA" id="ARBA00023288"/>
    </source>
</evidence>
<comment type="function">
    <molecule>Protein hedgehog N-product</molecule>
    <text evidence="22">The dually lipidated hedgehog protein N-product is a morphogen which is essential for a variety of patterning events during development.</text>
</comment>
<keyword evidence="9 22" id="KW-0378">Hydrolase</keyword>
<dbReference type="GO" id="GO:0016540">
    <property type="term" value="P:protein autoprocessing"/>
    <property type="evidence" value="ECO:0007669"/>
    <property type="project" value="InterPro"/>
</dbReference>
<evidence type="ECO:0000256" key="5">
    <source>
        <dbReference type="ARBA" id="ARBA00022670"/>
    </source>
</evidence>
<keyword evidence="4 22" id="KW-1003">Cell membrane</keyword>
<dbReference type="GO" id="GO:0005789">
    <property type="term" value="C:endoplasmic reticulum membrane"/>
    <property type="evidence" value="ECO:0007669"/>
    <property type="project" value="UniProtKB-SubCell"/>
</dbReference>
<keyword evidence="14 22" id="KW-0333">Golgi apparatus</keyword>
<dbReference type="InterPro" id="IPR009045">
    <property type="entry name" value="Zn_M74/Hedgehog-like"/>
</dbReference>
<evidence type="ECO:0000256" key="7">
    <source>
        <dbReference type="ARBA" id="ARBA00022723"/>
    </source>
</evidence>
<dbReference type="PROSITE" id="PS50817">
    <property type="entry name" value="INTEIN_N_TER"/>
    <property type="match status" value="1"/>
</dbReference>
<feature type="binding site" evidence="21">
    <location>
        <position position="151"/>
    </location>
    <ligand>
        <name>Zn(2+)</name>
        <dbReference type="ChEBI" id="CHEBI:29105"/>
    </ligand>
</feature>
<proteinExistence type="inferred from homology"/>
<keyword evidence="12 21" id="KW-0862">Zinc</keyword>
<evidence type="ECO:0000256" key="19">
    <source>
        <dbReference type="ARBA" id="ARBA00048589"/>
    </source>
</evidence>
<dbReference type="GeneTree" id="ENSGT00940000159119"/>
<evidence type="ECO:0000256" key="23">
    <source>
        <dbReference type="SAM" id="SignalP"/>
    </source>
</evidence>
<dbReference type="InterPro" id="IPR003587">
    <property type="entry name" value="Hint_dom_N"/>
</dbReference>
<evidence type="ECO:0000256" key="13">
    <source>
        <dbReference type="ARBA" id="ARBA00022837"/>
    </source>
</evidence>
<dbReference type="GO" id="GO:0010468">
    <property type="term" value="P:regulation of gene expression"/>
    <property type="evidence" value="ECO:0007669"/>
    <property type="project" value="TreeGrafter"/>
</dbReference>
<dbReference type="InterPro" id="IPR001657">
    <property type="entry name" value="Hedgehog"/>
</dbReference>
<dbReference type="GO" id="GO:0055002">
    <property type="term" value="P:striated muscle cell development"/>
    <property type="evidence" value="ECO:0007669"/>
    <property type="project" value="UniProtKB-ARBA"/>
</dbReference>
<keyword evidence="15 22" id="KW-0472">Membrane</keyword>
<dbReference type="SMART" id="SM00305">
    <property type="entry name" value="HintC"/>
    <property type="match status" value="1"/>
</dbReference>
<name>A0A8C9UYN0_SCLFO</name>
<evidence type="ECO:0000256" key="15">
    <source>
        <dbReference type="ARBA" id="ARBA00023136"/>
    </source>
</evidence>
<feature type="site" description="Involved in auto-cleavage" evidence="20">
    <location>
        <position position="278"/>
    </location>
</feature>
<dbReference type="InterPro" id="IPR000320">
    <property type="entry name" value="Hedgehog_signalling_dom"/>
</dbReference>
<feature type="binding site" evidence="21">
    <location>
        <position position="193"/>
    </location>
    <ligand>
        <name>Zn(2+)</name>
        <dbReference type="ChEBI" id="CHEBI:29105"/>
    </ligand>
</feature>
<dbReference type="KEGG" id="sfm:108937569"/>
<dbReference type="GO" id="GO:0007267">
    <property type="term" value="P:cell-cell signaling"/>
    <property type="evidence" value="ECO:0007669"/>
    <property type="project" value="InterPro"/>
</dbReference>
<evidence type="ECO:0000256" key="9">
    <source>
        <dbReference type="ARBA" id="ARBA00022801"/>
    </source>
</evidence>
<comment type="subcellular location">
    <molecule>Sonic hedgehog protein</molecule>
    <subcellularLocation>
        <location evidence="22">Endoplasmic reticulum membrane</location>
    </subcellularLocation>
    <subcellularLocation>
        <location evidence="22">Golgi apparatus membrane</location>
    </subcellularLocation>
</comment>
<keyword evidence="13 21" id="KW-0106">Calcium</keyword>
<feature type="binding site" evidence="21">
    <location>
        <position position="142"/>
    </location>
    <ligand>
        <name>Ca(2+)</name>
        <dbReference type="ChEBI" id="CHEBI:29108"/>
        <label>2</label>
    </ligand>
</feature>
<evidence type="ECO:0000256" key="1">
    <source>
        <dbReference type="ARBA" id="ARBA00004586"/>
    </source>
</evidence>
<dbReference type="PANTHER" id="PTHR11889">
    <property type="entry name" value="HEDGEHOG"/>
    <property type="match status" value="1"/>
</dbReference>
<evidence type="ECO:0000256" key="20">
    <source>
        <dbReference type="PIRSR" id="PIRSR009400-1"/>
    </source>
</evidence>
<feature type="chain" id="PRO_5034911440" description="Hedgehog protein" evidence="23">
    <location>
        <begin position="18"/>
        <end position="429"/>
    </location>
</feature>
<evidence type="ECO:0000256" key="6">
    <source>
        <dbReference type="ARBA" id="ARBA00022679"/>
    </source>
</evidence>
<feature type="signal peptide" evidence="23">
    <location>
        <begin position="1"/>
        <end position="17"/>
    </location>
</feature>
<keyword evidence="10 22" id="KW-0068">Autocatalytic cleavage</keyword>
<sequence length="429" mass="47600">MLLLLLLLLRRRSRARAALVALLCVSLASCGVACGPGRGYGKNRRHPRKLTPLVYKQFVPNVAEKTLGASGRYEGKITRNSERFKELSPNYNPDIIFKDEENTSADRLMTQRCKEKLNSLAISVMNQWPGVKLRVTEGWDEDGHHLEESLHYEGRAVDITTSDRDKSKYGTLSRLAVEAGFDWVYYESKAHIHCSVKAENSVAAKSGGCFPGGARVTLEDGTQKRVRDLRVGDRVLAADPRGNLVFSDVIMFLDRDVDTRRVFHVIETREPRRTLTLTAAHLLFVVRNATAPGSHTVAIFASDVRPGHRVLVVDHLLGRLRAVTVERVYTEEHGGSFAPVTTEGTLVVDGVLASCYAAIRDHTWAHWALAPVRWTYTLGSFLLPKGGIVGDELVEVGGVHWYPRMLYHIGTWVLDAQALHPLGMAASSS</sequence>
<evidence type="ECO:0000259" key="25">
    <source>
        <dbReference type="SMART" id="SM00306"/>
    </source>
</evidence>
<feature type="binding site" evidence="21">
    <location>
        <position position="101"/>
    </location>
    <ligand>
        <name>Ca(2+)</name>
        <dbReference type="ChEBI" id="CHEBI:29108"/>
        <label>2</label>
    </ligand>
</feature>
<comment type="similarity">
    <text evidence="2 22">Belongs to the hedgehog family.</text>
</comment>
<feature type="binding site" evidence="21">
    <location>
        <position position="100"/>
    </location>
    <ligand>
        <name>Ca(2+)</name>
        <dbReference type="ChEBI" id="CHEBI:29108"/>
        <label>1</label>
    </ligand>
</feature>
<comment type="catalytic activity">
    <reaction evidence="19">
        <text>glycyl-L-cysteinyl-[protein] + cholesterol + H(+) = [protein]-C-terminal glycyl cholesterol ester + N-terminal L-cysteinyl-[protein]</text>
        <dbReference type="Rhea" id="RHEA:59504"/>
        <dbReference type="Rhea" id="RHEA-COMP:12707"/>
        <dbReference type="Rhea" id="RHEA-COMP:15369"/>
        <dbReference type="Rhea" id="RHEA-COMP:15374"/>
        <dbReference type="ChEBI" id="CHEBI:15378"/>
        <dbReference type="ChEBI" id="CHEBI:16113"/>
        <dbReference type="ChEBI" id="CHEBI:65250"/>
        <dbReference type="ChEBI" id="CHEBI:143135"/>
        <dbReference type="ChEBI" id="CHEBI:143140"/>
    </reaction>
    <physiologicalReaction direction="left-to-right" evidence="19">
        <dbReference type="Rhea" id="RHEA:59505"/>
    </physiologicalReaction>
</comment>
<feature type="binding site" evidence="21">
    <location>
        <position position="101"/>
    </location>
    <ligand>
        <name>Ca(2+)</name>
        <dbReference type="ChEBI" id="CHEBI:29108"/>
        <label>1</label>
    </ligand>
</feature>
<dbReference type="InterPro" id="IPR003586">
    <property type="entry name" value="Hint_dom_C"/>
</dbReference>
<dbReference type="GO" id="GO:0007389">
    <property type="term" value="P:pattern specification process"/>
    <property type="evidence" value="ECO:0007669"/>
    <property type="project" value="UniProtKB-ARBA"/>
</dbReference>
<dbReference type="AlphaFoldDB" id="A0A8C9UYN0"/>
<keyword evidence="8 22" id="KW-0732">Signal</keyword>
<dbReference type="GO" id="GO:0005113">
    <property type="term" value="F:patched binding"/>
    <property type="evidence" value="ECO:0007669"/>
    <property type="project" value="TreeGrafter"/>
</dbReference>
<feature type="binding site" evidence="21">
    <location>
        <position position="137"/>
    </location>
    <ligand>
        <name>Ca(2+)</name>
        <dbReference type="ChEBI" id="CHEBI:29108"/>
        <label>1</label>
    </ligand>
</feature>
<dbReference type="Gene3D" id="3.30.1380.10">
    <property type="match status" value="1"/>
</dbReference>
<dbReference type="InterPro" id="IPR036844">
    <property type="entry name" value="Hint_dom_sf"/>
</dbReference>
<feature type="binding site" evidence="21">
    <location>
        <position position="137"/>
    </location>
    <ligand>
        <name>Ca(2+)</name>
        <dbReference type="ChEBI" id="CHEBI:29108"/>
        <label>2</label>
    </ligand>
</feature>
<evidence type="ECO:0000256" key="22">
    <source>
        <dbReference type="RuleBase" id="RU280812"/>
    </source>
</evidence>
<dbReference type="GO" id="GO:0005886">
    <property type="term" value="C:plasma membrane"/>
    <property type="evidence" value="ECO:0007669"/>
    <property type="project" value="UniProtKB-SubCell"/>
</dbReference>
<evidence type="ECO:0000256" key="18">
    <source>
        <dbReference type="ARBA" id="ARBA00034131"/>
    </source>
</evidence>
<dbReference type="FunFam" id="2.170.16.10:FF:000001">
    <property type="entry name" value="Indian hedgehog"/>
    <property type="match status" value="1"/>
</dbReference>
<keyword evidence="6" id="KW-0808">Transferase</keyword>
<dbReference type="GO" id="GO:0001708">
    <property type="term" value="P:cell fate specification"/>
    <property type="evidence" value="ECO:0007669"/>
    <property type="project" value="TreeGrafter"/>
</dbReference>
<dbReference type="PANTHER" id="PTHR11889:SF36">
    <property type="entry name" value="SONIC HEDGEHOG PROTEIN"/>
    <property type="match status" value="1"/>
</dbReference>
<dbReference type="GO" id="GO:0008233">
    <property type="term" value="F:peptidase activity"/>
    <property type="evidence" value="ECO:0007669"/>
    <property type="project" value="UniProtKB-UniRule"/>
</dbReference>
<reference evidence="26 27" key="1">
    <citation type="submission" date="2019-04" db="EMBL/GenBank/DDBJ databases">
        <authorList>
            <consortium name="Wellcome Sanger Institute Data Sharing"/>
        </authorList>
    </citation>
    <scope>NUCLEOTIDE SEQUENCE [LARGE SCALE GENOMIC DNA]</scope>
</reference>
<feature type="binding site" evidence="21">
    <location>
        <position position="136"/>
    </location>
    <ligand>
        <name>Ca(2+)</name>
        <dbReference type="ChEBI" id="CHEBI:29108"/>
        <label>1</label>
    </ligand>
</feature>
<dbReference type="GO" id="GO:0030182">
    <property type="term" value="P:neuron differentiation"/>
    <property type="evidence" value="ECO:0007669"/>
    <property type="project" value="UniProtKB-ARBA"/>
</dbReference>
<dbReference type="GO" id="GO:0000139">
    <property type="term" value="C:Golgi membrane"/>
    <property type="evidence" value="ECO:0007669"/>
    <property type="project" value="UniProtKB-SubCell"/>
</dbReference>
<accession>A0A8C9UYN0</accession>
<dbReference type="GO" id="GO:0005509">
    <property type="term" value="F:calcium ion binding"/>
    <property type="evidence" value="ECO:0007669"/>
    <property type="project" value="TreeGrafter"/>
</dbReference>
<comment type="function">
    <molecule>Protein hedgehog</molecule>
    <text evidence="22">The C-terminal part of the hedgehog protein precursor displays an autoproteolysis activity that results in the cleavage of the full-length protein into two parts (N-product and C-product). In addition, the C-terminal part displays a cholesterol transferase activity that results by the covalent attachment of a cholesterol moiety to the C-terminal of the newly generated N-product.</text>
</comment>
<feature type="binding site" evidence="21">
    <location>
        <position position="106"/>
    </location>
    <ligand>
        <name>Ca(2+)</name>
        <dbReference type="ChEBI" id="CHEBI:29108"/>
        <label>1</label>
    </ligand>
</feature>
<dbReference type="CDD" id="cd00081">
    <property type="entry name" value="Hint"/>
    <property type="match status" value="1"/>
</dbReference>
<evidence type="ECO:0000256" key="14">
    <source>
        <dbReference type="ARBA" id="ARBA00023034"/>
    </source>
</evidence>
<reference evidence="26" key="2">
    <citation type="submission" date="2025-08" db="UniProtKB">
        <authorList>
            <consortium name="Ensembl"/>
        </authorList>
    </citation>
    <scope>IDENTIFICATION</scope>
</reference>
<evidence type="ECO:0000256" key="12">
    <source>
        <dbReference type="ARBA" id="ARBA00022833"/>
    </source>
</evidence>
<dbReference type="GO" id="GO:0042127">
    <property type="term" value="P:regulation of cell population proliferation"/>
    <property type="evidence" value="ECO:0007669"/>
    <property type="project" value="UniProtKB-ARBA"/>
</dbReference>
<feature type="site" description="Essential for auto-cleavage" evidence="20">
    <location>
        <position position="281"/>
    </location>
</feature>
<dbReference type="Pfam" id="PF01079">
    <property type="entry name" value="Hint"/>
    <property type="match status" value="1"/>
</dbReference>
<gene>
    <name evidence="26" type="primary">SHH</name>
</gene>
<dbReference type="InterPro" id="IPR006141">
    <property type="entry name" value="Intein_N"/>
</dbReference>
<evidence type="ECO:0000256" key="3">
    <source>
        <dbReference type="ARBA" id="ARBA00022473"/>
    </source>
</evidence>
<dbReference type="SUPFAM" id="SSF51294">
    <property type="entry name" value="Hedgehog/intein (Hint) domain"/>
    <property type="match status" value="1"/>
</dbReference>
<dbReference type="Ensembl" id="ENSSFOT00015006415.2">
    <property type="protein sequence ID" value="ENSSFOP00015006316.2"/>
    <property type="gene ID" value="ENSSFOG00015004140.2"/>
</dbReference>
<dbReference type="OrthoDB" id="5212at2759"/>
<feature type="binding site" evidence="21">
    <location>
        <position position="158"/>
    </location>
    <ligand>
        <name>Zn(2+)</name>
        <dbReference type="ChEBI" id="CHEBI:29105"/>
    </ligand>
</feature>
<evidence type="ECO:0000256" key="21">
    <source>
        <dbReference type="PIRSR" id="PIRSR009400-2"/>
    </source>
</evidence>
<dbReference type="Pfam" id="PF01085">
    <property type="entry name" value="HH_signal"/>
    <property type="match status" value="1"/>
</dbReference>
<keyword evidence="16" id="KW-0564">Palmitate</keyword>
<feature type="site" description="Cleavage; by autolysis" evidence="20">
    <location>
        <begin position="208"/>
        <end position="209"/>
    </location>
</feature>
<dbReference type="PIRSF" id="PIRSF009400">
    <property type="entry name" value="Peptidase_C46"/>
    <property type="match status" value="1"/>
</dbReference>
<evidence type="ECO:0000256" key="4">
    <source>
        <dbReference type="ARBA" id="ARBA00022475"/>
    </source>
</evidence>
<comment type="subcellular location">
    <subcellularLocation>
        <location evidence="1">Endoplasmic reticulum membrane</location>
    </subcellularLocation>
</comment>
<reference evidence="26" key="3">
    <citation type="submission" date="2025-09" db="UniProtKB">
        <authorList>
            <consortium name="Ensembl"/>
        </authorList>
    </citation>
    <scope>IDENTIFICATION</scope>
</reference>
<keyword evidence="27" id="KW-1185">Reference proteome</keyword>
<dbReference type="GO" id="GO:0007224">
    <property type="term" value="P:smoothened signaling pathway"/>
    <property type="evidence" value="ECO:0007669"/>
    <property type="project" value="TreeGrafter"/>
</dbReference>
<dbReference type="Gene3D" id="2.170.16.10">
    <property type="entry name" value="Hedgehog/Intein (Hint) domain"/>
    <property type="match status" value="1"/>
</dbReference>
<dbReference type="GO" id="GO:0042063">
    <property type="term" value="P:gliogenesis"/>
    <property type="evidence" value="ECO:0007669"/>
    <property type="project" value="UniProtKB-ARBA"/>
</dbReference>
<dbReference type="GO" id="GO:0016740">
    <property type="term" value="F:transferase activity"/>
    <property type="evidence" value="ECO:0007669"/>
    <property type="project" value="UniProtKB-KW"/>
</dbReference>
<evidence type="ECO:0000259" key="24">
    <source>
        <dbReference type="SMART" id="SM00305"/>
    </source>
</evidence>
<dbReference type="SMART" id="SM00306">
    <property type="entry name" value="HintN"/>
    <property type="match status" value="1"/>
</dbReference>
<dbReference type="GO" id="GO:0016539">
    <property type="term" value="P:intein-mediated protein splicing"/>
    <property type="evidence" value="ECO:0007669"/>
    <property type="project" value="InterPro"/>
</dbReference>
<evidence type="ECO:0000313" key="27">
    <source>
        <dbReference type="Proteomes" id="UP000694397"/>
    </source>
</evidence>
<feature type="domain" description="Hint" evidence="25">
    <location>
        <begin position="207"/>
        <end position="314"/>
    </location>
</feature>
<dbReference type="Proteomes" id="UP000694397">
    <property type="component" value="Chromosome 7"/>
</dbReference>
<evidence type="ECO:0000256" key="16">
    <source>
        <dbReference type="ARBA" id="ARBA00023139"/>
    </source>
</evidence>
<feature type="site" description="Involved in cholesterol transfer" evidence="20">
    <location>
        <position position="254"/>
    </location>
</feature>
<dbReference type="InterPro" id="IPR050387">
    <property type="entry name" value="Hedgehog_Signaling"/>
</dbReference>